<evidence type="ECO:0000313" key="1">
    <source>
        <dbReference type="EMBL" id="MFC6096532.1"/>
    </source>
</evidence>
<dbReference type="InterPro" id="IPR032710">
    <property type="entry name" value="NTF2-like_dom_sf"/>
</dbReference>
<organism evidence="1 2">
    <name type="scientific">Flavobacterium qiangtangense</name>
    <dbReference type="NCBI Taxonomy" id="1442595"/>
    <lineage>
        <taxon>Bacteria</taxon>
        <taxon>Pseudomonadati</taxon>
        <taxon>Bacteroidota</taxon>
        <taxon>Flavobacteriia</taxon>
        <taxon>Flavobacteriales</taxon>
        <taxon>Flavobacteriaceae</taxon>
        <taxon>Flavobacterium</taxon>
    </lineage>
</organism>
<protein>
    <submittedName>
        <fullName evidence="1">Uncharacterized protein</fullName>
    </submittedName>
</protein>
<keyword evidence="2" id="KW-1185">Reference proteome</keyword>
<accession>A0ABW1PP20</accession>
<gene>
    <name evidence="1" type="ORF">ACFPVY_07710</name>
</gene>
<proteinExistence type="predicted"/>
<dbReference type="EMBL" id="JBHSQB010000006">
    <property type="protein sequence ID" value="MFC6096532.1"/>
    <property type="molecule type" value="Genomic_DNA"/>
</dbReference>
<comment type="caution">
    <text evidence="1">The sequence shown here is derived from an EMBL/GenBank/DDBJ whole genome shotgun (WGS) entry which is preliminary data.</text>
</comment>
<dbReference type="SUPFAM" id="SSF54427">
    <property type="entry name" value="NTF2-like"/>
    <property type="match status" value="1"/>
</dbReference>
<dbReference type="RefSeq" id="WP_379791386.1">
    <property type="nucleotide sequence ID" value="NZ_JBHSQB010000006.1"/>
</dbReference>
<sequence>MDLLKAKILDESERLFSNALIAIDFNTLQSLSHPNATFTTESAETFEGIINLHENYTAIIKLVSIEQLERKVQFHGNIAVVNSIERRVGLLNFINIESQYSITRIWKCLPKKCIVLSGCIVNQRSNLIQR</sequence>
<dbReference type="Proteomes" id="UP001596287">
    <property type="component" value="Unassembled WGS sequence"/>
</dbReference>
<reference evidence="2" key="1">
    <citation type="journal article" date="2019" name="Int. J. Syst. Evol. Microbiol.">
        <title>The Global Catalogue of Microorganisms (GCM) 10K type strain sequencing project: providing services to taxonomists for standard genome sequencing and annotation.</title>
        <authorList>
            <consortium name="The Broad Institute Genomics Platform"/>
            <consortium name="The Broad Institute Genome Sequencing Center for Infectious Disease"/>
            <person name="Wu L."/>
            <person name="Ma J."/>
        </authorList>
    </citation>
    <scope>NUCLEOTIDE SEQUENCE [LARGE SCALE GENOMIC DNA]</scope>
    <source>
        <strain evidence="2">CCUG 49679</strain>
    </source>
</reference>
<dbReference type="Gene3D" id="3.10.450.50">
    <property type="match status" value="1"/>
</dbReference>
<evidence type="ECO:0000313" key="2">
    <source>
        <dbReference type="Proteomes" id="UP001596287"/>
    </source>
</evidence>
<name>A0ABW1PP20_9FLAO</name>